<name>A0A1E3UBR9_9FIRM</name>
<dbReference type="RefSeq" id="WP_009255084.1">
    <property type="nucleotide sequence ID" value="NZ_CABMHK010000004.1"/>
</dbReference>
<protein>
    <submittedName>
        <fullName evidence="2">Uncharacterized protein</fullName>
    </submittedName>
</protein>
<sequence>MGLDIYAGTLTRYYSHNWKTVVQQWAEENGYSFNRITPDGEPADKEEEMSPAEVQAAVENWRDQILSAISQPGQPPYAPWLENNEKPYYTDKPDWDAFGAMLLVAACRTYEEPVPSTVEKDWIFGEHPLVARLASDEERVWSLFRGATWWLPLSDSFLFQGSLPTDDTAAIATLGGLRKELEKLNQLAWQADEDTILGWADTEGYPVDGTVDSDGQYSKADIPEHTQYDTQSLAKFAFSMFWRAMRFAEEQQVPILLDY</sequence>
<accession>A0A1E3UBR9</accession>
<comment type="caution">
    <text evidence="2">The sequence shown here is derived from an EMBL/GenBank/DDBJ whole genome shotgun (WGS) entry which is preliminary data.</text>
</comment>
<gene>
    <name evidence="1" type="ORF">BEH84_01889</name>
    <name evidence="2" type="ORF">BEI59_24915</name>
    <name evidence="3" type="ORF">BEI63_27105</name>
</gene>
<reference evidence="2 4" key="3">
    <citation type="submission" date="2016-08" db="EMBL/GenBank/DDBJ databases">
        <authorList>
            <person name="Seilhamer J.J."/>
        </authorList>
    </citation>
    <scope>NUCLEOTIDE SEQUENCE [LARGE SCALE GENOMIC DNA]</scope>
    <source>
        <strain evidence="2 4">NML150140-1</strain>
    </source>
</reference>
<evidence type="ECO:0000313" key="5">
    <source>
        <dbReference type="Proteomes" id="UP000094869"/>
    </source>
</evidence>
<dbReference type="EMBL" id="MEHA01000023">
    <property type="protein sequence ID" value="ODR46731.1"/>
    <property type="molecule type" value="Genomic_DNA"/>
</dbReference>
<dbReference type="Proteomes" id="UP000094869">
    <property type="component" value="Unassembled WGS sequence"/>
</dbReference>
<evidence type="ECO:0000313" key="1">
    <source>
        <dbReference type="EMBL" id="ODM14167.1"/>
    </source>
</evidence>
<dbReference type="EMBL" id="MEHD01000047">
    <property type="protein sequence ID" value="ODR46909.1"/>
    <property type="molecule type" value="Genomic_DNA"/>
</dbReference>
<evidence type="ECO:0000313" key="3">
    <source>
        <dbReference type="EMBL" id="ODR46909.1"/>
    </source>
</evidence>
<dbReference type="AlphaFoldDB" id="A0A1E3UBR9"/>
<dbReference type="Proteomes" id="UP000095003">
    <property type="component" value="Unassembled WGS sequence"/>
</dbReference>
<reference evidence="3 5" key="2">
    <citation type="submission" date="2016-08" db="EMBL/GenBank/DDBJ databases">
        <title>Characterization of Isolates of Eisenbergiella tayi Derived from Blood Cultures, Using Whole Genome Sequencing.</title>
        <authorList>
            <person name="Bernier A.-M."/>
            <person name="Burdz T."/>
            <person name="Wiebe D."/>
            <person name="Bernard K."/>
        </authorList>
    </citation>
    <scope>NUCLEOTIDE SEQUENCE [LARGE SCALE GENOMIC DNA]</scope>
    <source>
        <strain evidence="3 5">NML120146</strain>
    </source>
</reference>
<organism evidence="2 4">
    <name type="scientific">Eisenbergiella tayi</name>
    <dbReference type="NCBI Taxonomy" id="1432052"/>
    <lineage>
        <taxon>Bacteria</taxon>
        <taxon>Bacillati</taxon>
        <taxon>Bacillota</taxon>
        <taxon>Clostridia</taxon>
        <taxon>Lachnospirales</taxon>
        <taxon>Lachnospiraceae</taxon>
        <taxon>Eisenbergiella</taxon>
    </lineage>
</organism>
<dbReference type="GeneID" id="93300369"/>
<evidence type="ECO:0000313" key="2">
    <source>
        <dbReference type="EMBL" id="ODR46731.1"/>
    </source>
</evidence>
<proteinExistence type="predicted"/>
<dbReference type="PATRIC" id="fig|1432052.3.peg.2069"/>
<dbReference type="OrthoDB" id="1841591at2"/>
<keyword evidence="5" id="KW-1185">Reference proteome</keyword>
<dbReference type="Proteomes" id="UP000094271">
    <property type="component" value="Unassembled WGS sequence"/>
</dbReference>
<reference evidence="1 6" key="1">
    <citation type="submission" date="2016-07" db="EMBL/GenBank/DDBJ databases">
        <title>Characterization of isolates of Eisenbergiella tayi derived from blood cultures, using whole genome sequencing.</title>
        <authorList>
            <person name="Burdz T."/>
            <person name="Wiebe D."/>
            <person name="Huynh C."/>
            <person name="Bernard K."/>
        </authorList>
    </citation>
    <scope>NUCLEOTIDE SEQUENCE [LARGE SCALE GENOMIC DNA]</scope>
    <source>
        <strain evidence="1 6">NML 120489</strain>
    </source>
</reference>
<dbReference type="EMBL" id="MCGI01000001">
    <property type="protein sequence ID" value="ODM14167.1"/>
    <property type="molecule type" value="Genomic_DNA"/>
</dbReference>
<evidence type="ECO:0000313" key="4">
    <source>
        <dbReference type="Proteomes" id="UP000094271"/>
    </source>
</evidence>
<evidence type="ECO:0000313" key="6">
    <source>
        <dbReference type="Proteomes" id="UP000095003"/>
    </source>
</evidence>